<keyword evidence="1" id="KW-1133">Transmembrane helix</keyword>
<dbReference type="EMBL" id="MFJG01000025">
    <property type="protein sequence ID" value="OGG06145.1"/>
    <property type="molecule type" value="Genomic_DNA"/>
</dbReference>
<feature type="transmembrane region" description="Helical" evidence="1">
    <location>
        <begin position="122"/>
        <end position="144"/>
    </location>
</feature>
<dbReference type="Pfam" id="PF05569">
    <property type="entry name" value="Peptidase_M56"/>
    <property type="match status" value="1"/>
</dbReference>
<dbReference type="PANTHER" id="PTHR34978:SF3">
    <property type="entry name" value="SLR0241 PROTEIN"/>
    <property type="match status" value="1"/>
</dbReference>
<protein>
    <recommendedName>
        <fullName evidence="2">Peptidase M56 domain-containing protein</fullName>
    </recommendedName>
</protein>
<organism evidence="3 4">
    <name type="scientific">Candidatus Gottesmanbacteria bacterium RIFCSPHIGHO2_01_FULL_42_12</name>
    <dbReference type="NCBI Taxonomy" id="1798377"/>
    <lineage>
        <taxon>Bacteria</taxon>
        <taxon>Candidatus Gottesmaniibacteriota</taxon>
    </lineage>
</organism>
<feature type="transmembrane region" description="Helical" evidence="1">
    <location>
        <begin position="164"/>
        <end position="186"/>
    </location>
</feature>
<feature type="transmembrane region" description="Helical" evidence="1">
    <location>
        <begin position="7"/>
        <end position="29"/>
    </location>
</feature>
<dbReference type="STRING" id="1798377.A2872_04205"/>
<feature type="domain" description="Peptidase M56" evidence="2">
    <location>
        <begin position="64"/>
        <end position="199"/>
    </location>
</feature>
<evidence type="ECO:0000256" key="1">
    <source>
        <dbReference type="SAM" id="Phobius"/>
    </source>
</evidence>
<accession>A0A1F5Z1A5</accession>
<dbReference type="CDD" id="cd07326">
    <property type="entry name" value="M56_BlaR1_MecR1_like"/>
    <property type="match status" value="1"/>
</dbReference>
<dbReference type="Proteomes" id="UP000178681">
    <property type="component" value="Unassembled WGS sequence"/>
</dbReference>
<evidence type="ECO:0000313" key="3">
    <source>
        <dbReference type="EMBL" id="OGG06145.1"/>
    </source>
</evidence>
<feature type="transmembrane region" description="Helical" evidence="1">
    <location>
        <begin position="58"/>
        <end position="75"/>
    </location>
</feature>
<dbReference type="Gene3D" id="3.30.2010.10">
    <property type="entry name" value="Metalloproteases ('zincins'), catalytic domain"/>
    <property type="match status" value="1"/>
</dbReference>
<dbReference type="PANTHER" id="PTHR34978">
    <property type="entry name" value="POSSIBLE SENSOR-TRANSDUCER PROTEIN BLAR"/>
    <property type="match status" value="1"/>
</dbReference>
<comment type="caution">
    <text evidence="3">The sequence shown here is derived from an EMBL/GenBank/DDBJ whole genome shotgun (WGS) entry which is preliminary data.</text>
</comment>
<feature type="transmembrane region" description="Helical" evidence="1">
    <location>
        <begin position="260"/>
        <end position="279"/>
    </location>
</feature>
<keyword evidence="1" id="KW-0812">Transmembrane</keyword>
<evidence type="ECO:0000259" key="2">
    <source>
        <dbReference type="Pfam" id="PF05569"/>
    </source>
</evidence>
<dbReference type="InterPro" id="IPR052173">
    <property type="entry name" value="Beta-lactam_resp_regulator"/>
</dbReference>
<proteinExistence type="predicted"/>
<name>A0A1F5Z1A5_9BACT</name>
<sequence length="329" mass="37752">MRINNYLLGFTGILTILTVSHFFVVFKYFQLLIHHSIYYCQEMVKALSLGLPGDLGKVAFGILMLASLFTLIRLLRTIFEIYSFRKTLSETKTRKDVNLTHLLEKLNLREKVKIVKQMRPQAFCFGVFNPRIYISTGLLKLMRVKELEVILRHEKYHLESRDPFTMLLAAFIESLFPFFPILSDFIKIYRTDREVKADQFATYKTAGKKSLSLVLKRLLNYKPIINPAFIPGIISADTLEARIQSLLSLKTSYKTIGRRNLFISLVSVIALVGLMVTPVNAIEIHEEGHDVVMLCNQTSTCESVCREHTLMQHQSSSQLYTPVNFTSAN</sequence>
<dbReference type="AlphaFoldDB" id="A0A1F5Z1A5"/>
<dbReference type="InterPro" id="IPR008756">
    <property type="entry name" value="Peptidase_M56"/>
</dbReference>
<gene>
    <name evidence="3" type="ORF">A2872_04205</name>
</gene>
<keyword evidence="1" id="KW-0472">Membrane</keyword>
<evidence type="ECO:0000313" key="4">
    <source>
        <dbReference type="Proteomes" id="UP000178681"/>
    </source>
</evidence>
<reference evidence="3 4" key="1">
    <citation type="journal article" date="2016" name="Nat. Commun.">
        <title>Thousands of microbial genomes shed light on interconnected biogeochemical processes in an aquifer system.</title>
        <authorList>
            <person name="Anantharaman K."/>
            <person name="Brown C.T."/>
            <person name="Hug L.A."/>
            <person name="Sharon I."/>
            <person name="Castelle C.J."/>
            <person name="Probst A.J."/>
            <person name="Thomas B.C."/>
            <person name="Singh A."/>
            <person name="Wilkins M.J."/>
            <person name="Karaoz U."/>
            <person name="Brodie E.L."/>
            <person name="Williams K.H."/>
            <person name="Hubbard S.S."/>
            <person name="Banfield J.F."/>
        </authorList>
    </citation>
    <scope>NUCLEOTIDE SEQUENCE [LARGE SCALE GENOMIC DNA]</scope>
</reference>